<gene>
    <name evidence="1" type="ORF">GSLYS_00015164001</name>
</gene>
<comment type="caution">
    <text evidence="1">The sequence shown here is derived from an EMBL/GenBank/DDBJ whole genome shotgun (WGS) entry which is preliminary data.</text>
</comment>
<accession>A0AAV2I4C2</accession>
<reference evidence="1 2" key="1">
    <citation type="submission" date="2024-04" db="EMBL/GenBank/DDBJ databases">
        <authorList>
            <consortium name="Genoscope - CEA"/>
            <person name="William W."/>
        </authorList>
    </citation>
    <scope>NUCLEOTIDE SEQUENCE [LARGE SCALE GENOMIC DNA]</scope>
</reference>
<evidence type="ECO:0000313" key="1">
    <source>
        <dbReference type="EMBL" id="CAL1541558.1"/>
    </source>
</evidence>
<organism evidence="1 2">
    <name type="scientific">Lymnaea stagnalis</name>
    <name type="common">Great pond snail</name>
    <name type="synonym">Helix stagnalis</name>
    <dbReference type="NCBI Taxonomy" id="6523"/>
    <lineage>
        <taxon>Eukaryota</taxon>
        <taxon>Metazoa</taxon>
        <taxon>Spiralia</taxon>
        <taxon>Lophotrochozoa</taxon>
        <taxon>Mollusca</taxon>
        <taxon>Gastropoda</taxon>
        <taxon>Heterobranchia</taxon>
        <taxon>Euthyneura</taxon>
        <taxon>Panpulmonata</taxon>
        <taxon>Hygrophila</taxon>
        <taxon>Lymnaeoidea</taxon>
        <taxon>Lymnaeidae</taxon>
        <taxon>Lymnaea</taxon>
    </lineage>
</organism>
<sequence length="110" mass="12948">MRQIYTSLLAILRKDKPRHVLTDSVSEENFAKCDNYYRYFADCRHYLLWNTKECNGTLQLNMEYSYLVGHLGNFIRLVQQLRGKPDSWFLIGIGYHDKLDADLVIQAVSK</sequence>
<dbReference type="Proteomes" id="UP001497497">
    <property type="component" value="Unassembled WGS sequence"/>
</dbReference>
<dbReference type="AlphaFoldDB" id="A0AAV2I4C2"/>
<dbReference type="EMBL" id="CAXITT010000438">
    <property type="protein sequence ID" value="CAL1541558.1"/>
    <property type="molecule type" value="Genomic_DNA"/>
</dbReference>
<name>A0AAV2I4C2_LYMST</name>
<protein>
    <submittedName>
        <fullName evidence="1">Uncharacterized protein</fullName>
    </submittedName>
</protein>
<keyword evidence="2" id="KW-1185">Reference proteome</keyword>
<proteinExistence type="predicted"/>
<evidence type="ECO:0000313" key="2">
    <source>
        <dbReference type="Proteomes" id="UP001497497"/>
    </source>
</evidence>